<dbReference type="Proteomes" id="UP000434209">
    <property type="component" value="Chromosome 1"/>
</dbReference>
<evidence type="ECO:0000313" key="2">
    <source>
        <dbReference type="Proteomes" id="UP000434209"/>
    </source>
</evidence>
<dbReference type="OrthoDB" id="9115448at2"/>
<proteinExistence type="predicted"/>
<sequence>MARDPKPHSFSPAIATEHGVIAAVLINHLSFWIEHNRANKVNFHDERWWTYNSLKAFEKQFPYLTLKQIRGALEKLVEKNVLLTGHFHENKYDRRTWYAFADETRYLDLEPVATDLPSGANGHAVKGKSVCRQGQMDSLTRANGLAPEGKSLVNTDVNTDVNQMVPTREQHIELQLSAARRAPRRLS</sequence>
<evidence type="ECO:0000313" key="1">
    <source>
        <dbReference type="EMBL" id="QGZ55110.1"/>
    </source>
</evidence>
<dbReference type="KEGG" id="pacp:FAZ97_09365"/>
<protein>
    <submittedName>
        <fullName evidence="1">Uncharacterized protein</fullName>
    </submittedName>
</protein>
<organism evidence="1 2">
    <name type="scientific">Paraburkholderia acidiphila</name>
    <dbReference type="NCBI Taxonomy" id="2571747"/>
    <lineage>
        <taxon>Bacteria</taxon>
        <taxon>Pseudomonadati</taxon>
        <taxon>Pseudomonadota</taxon>
        <taxon>Betaproteobacteria</taxon>
        <taxon>Burkholderiales</taxon>
        <taxon>Burkholderiaceae</taxon>
        <taxon>Paraburkholderia</taxon>
    </lineage>
</organism>
<dbReference type="EMBL" id="CP046909">
    <property type="protein sequence ID" value="QGZ55110.1"/>
    <property type="molecule type" value="Genomic_DNA"/>
</dbReference>
<keyword evidence="2" id="KW-1185">Reference proteome</keyword>
<accession>A0A7Z2G4Q8</accession>
<gene>
    <name evidence="1" type="ORF">FAZ97_09365</name>
</gene>
<dbReference type="AlphaFoldDB" id="A0A7Z2G4Q8"/>
<reference evidence="1 2" key="1">
    <citation type="submission" date="2019-12" db="EMBL/GenBank/DDBJ databases">
        <title>Paraburkholderia acidiphila 7Q-K02 sp. nov and Paraburkholderia acidisoli DHF22 sp. nov., two strains isolated from forest soil.</title>
        <authorList>
            <person name="Gao Z."/>
            <person name="Qiu L."/>
        </authorList>
    </citation>
    <scope>NUCLEOTIDE SEQUENCE [LARGE SCALE GENOMIC DNA]</scope>
    <source>
        <strain evidence="1 2">7Q-K02</strain>
    </source>
</reference>
<dbReference type="RefSeq" id="WP_158758198.1">
    <property type="nucleotide sequence ID" value="NZ_CP046909.1"/>
</dbReference>
<name>A0A7Z2G4Q8_9BURK</name>